<protein>
    <submittedName>
        <fullName evidence="2">Uncharacterized protein</fullName>
    </submittedName>
</protein>
<dbReference type="Proteomes" id="UP000616779">
    <property type="component" value="Unassembled WGS sequence"/>
</dbReference>
<reference evidence="2 3" key="1">
    <citation type="submission" date="2019-10" db="EMBL/GenBank/DDBJ databases">
        <title>Description of Paenibacillus terrestris sp. nov.</title>
        <authorList>
            <person name="Carlier A."/>
            <person name="Qi S."/>
        </authorList>
    </citation>
    <scope>NUCLEOTIDE SEQUENCE [LARGE SCALE GENOMIC DNA]</scope>
    <source>
        <strain evidence="2 3">LMG 31458</strain>
    </source>
</reference>
<feature type="region of interest" description="Disordered" evidence="1">
    <location>
        <begin position="1"/>
        <end position="29"/>
    </location>
</feature>
<evidence type="ECO:0000313" key="2">
    <source>
        <dbReference type="EMBL" id="NOU75850.1"/>
    </source>
</evidence>
<evidence type="ECO:0000313" key="3">
    <source>
        <dbReference type="Proteomes" id="UP000616779"/>
    </source>
</evidence>
<comment type="caution">
    <text evidence="2">The sequence shown here is derived from an EMBL/GenBank/DDBJ whole genome shotgun (WGS) entry which is preliminary data.</text>
</comment>
<dbReference type="RefSeq" id="WP_171647884.1">
    <property type="nucleotide sequence ID" value="NZ_WHOA01000234.1"/>
</dbReference>
<name>A0ABX1Y4M9_9BACL</name>
<evidence type="ECO:0000256" key="1">
    <source>
        <dbReference type="SAM" id="MobiDB-lite"/>
    </source>
</evidence>
<dbReference type="EMBL" id="WHOA01000234">
    <property type="protein sequence ID" value="NOU75850.1"/>
    <property type="molecule type" value="Genomic_DNA"/>
</dbReference>
<organism evidence="2 3">
    <name type="scientific">Paenibacillus phytorum</name>
    <dbReference type="NCBI Taxonomy" id="2654977"/>
    <lineage>
        <taxon>Bacteria</taxon>
        <taxon>Bacillati</taxon>
        <taxon>Bacillota</taxon>
        <taxon>Bacilli</taxon>
        <taxon>Bacillales</taxon>
        <taxon>Paenibacillaceae</taxon>
        <taxon>Paenibacillus</taxon>
    </lineage>
</organism>
<sequence length="433" mass="47981">MAGVRHQPPERGAGKSESTGSERTAVGAAQQAATYGDWMQLQRTVGNRMVGELLQRGMRISAAPLAVGVQRAAGLPTSKELHDEGLKAGTKLFGKTSWGNLDDALVAYEKLGDTDYRAQEEQMQKIEAIIRDWRASYDLRKSKEKLKKKDPGKLAKVEQILVDIRKRRVVIQEAEAPSTVGREGRRHVEAFRGGERLATVRKGEEKKEAKAAVTLEDYLLGQRYKPDRNYLSWGMGEMAHVSWKSHVGSGDATQRLAIAQAVSPMLISWKVSHKFDFTNTQDPIDKFLTVYPPEAEDEWELLVNMLEEAVGSYATVEVSGDMPVGKTGKVNMRHGQNTPLMLDMIKGLDVKEEGSIGPHKQYVGSAVQGGGLPLLINGQTMFFSKTMEAPAQLNPRYVYMAILVDGRIVTDKREEPNPANVPLPPGIKKYERQ</sequence>
<keyword evidence="3" id="KW-1185">Reference proteome</keyword>
<proteinExistence type="predicted"/>
<feature type="region of interest" description="Disordered" evidence="1">
    <location>
        <begin position="413"/>
        <end position="433"/>
    </location>
</feature>
<gene>
    <name evidence="2" type="ORF">GC098_31615</name>
</gene>
<accession>A0ABX1Y4M9</accession>